<keyword evidence="8" id="KW-0456">Lyase</keyword>
<accession>A0A371XBJ5</accession>
<dbReference type="Pfam" id="PF03328">
    <property type="entry name" value="HpcH_HpaI"/>
    <property type="match status" value="1"/>
</dbReference>
<dbReference type="GO" id="GO:0000287">
    <property type="term" value="F:magnesium ion binding"/>
    <property type="evidence" value="ECO:0007669"/>
    <property type="project" value="TreeGrafter"/>
</dbReference>
<protein>
    <submittedName>
        <fullName evidence="8">CoA ester lyase</fullName>
    </submittedName>
</protein>
<dbReference type="InterPro" id="IPR005000">
    <property type="entry name" value="Aldolase/citrate-lyase_domain"/>
</dbReference>
<feature type="binding site" evidence="5">
    <location>
        <position position="117"/>
    </location>
    <ligand>
        <name>substrate</name>
    </ligand>
</feature>
<organism evidence="8 9">
    <name type="scientific">Mesorhizobium denitrificans</name>
    <dbReference type="NCBI Taxonomy" id="2294114"/>
    <lineage>
        <taxon>Bacteria</taxon>
        <taxon>Pseudomonadati</taxon>
        <taxon>Pseudomonadota</taxon>
        <taxon>Alphaproteobacteria</taxon>
        <taxon>Hyphomicrobiales</taxon>
        <taxon>Phyllobacteriaceae</taxon>
        <taxon>Mesorhizobium</taxon>
    </lineage>
</organism>
<dbReference type="GO" id="GO:0016829">
    <property type="term" value="F:lyase activity"/>
    <property type="evidence" value="ECO:0007669"/>
    <property type="project" value="UniProtKB-KW"/>
</dbReference>
<evidence type="ECO:0000256" key="6">
    <source>
        <dbReference type="PIRSR" id="PIRSR015582-2"/>
    </source>
</evidence>
<keyword evidence="3 6" id="KW-0479">Metal-binding</keyword>
<dbReference type="PIRSF" id="PIRSF015582">
    <property type="entry name" value="Cit_lyase_B"/>
    <property type="match status" value="1"/>
</dbReference>
<evidence type="ECO:0000256" key="3">
    <source>
        <dbReference type="ARBA" id="ARBA00022723"/>
    </source>
</evidence>
<reference evidence="9" key="1">
    <citation type="submission" date="2018-08" db="EMBL/GenBank/DDBJ databases">
        <authorList>
            <person name="Im W.T."/>
        </authorList>
    </citation>
    <scope>NUCLEOTIDE SEQUENCE [LARGE SCALE GENOMIC DNA]</scope>
    <source>
        <strain evidence="9">LA-28</strain>
    </source>
</reference>
<feature type="binding site" evidence="6">
    <location>
        <position position="117"/>
    </location>
    <ligand>
        <name>Mg(2+)</name>
        <dbReference type="ChEBI" id="CHEBI:18420"/>
    </ligand>
</feature>
<dbReference type="Gene3D" id="3.20.20.60">
    <property type="entry name" value="Phosphoenolpyruvate-binding domains"/>
    <property type="match status" value="1"/>
</dbReference>
<evidence type="ECO:0000256" key="4">
    <source>
        <dbReference type="ARBA" id="ARBA00022842"/>
    </source>
</evidence>
<evidence type="ECO:0000313" key="8">
    <source>
        <dbReference type="EMBL" id="RFC66590.1"/>
    </source>
</evidence>
<evidence type="ECO:0000259" key="7">
    <source>
        <dbReference type="Pfam" id="PF03328"/>
    </source>
</evidence>
<dbReference type="PANTHER" id="PTHR32308">
    <property type="entry name" value="LYASE BETA SUBUNIT, PUTATIVE (AFU_ORTHOLOGUE AFUA_4G13030)-RELATED"/>
    <property type="match status" value="1"/>
</dbReference>
<dbReference type="InterPro" id="IPR011206">
    <property type="entry name" value="Citrate_lyase_beta/mcl1/mcl2"/>
</dbReference>
<dbReference type="SUPFAM" id="SSF51621">
    <property type="entry name" value="Phosphoenolpyruvate/pyruvate domain"/>
    <property type="match status" value="1"/>
</dbReference>
<feature type="binding site" evidence="5">
    <location>
        <position position="64"/>
    </location>
    <ligand>
        <name>substrate</name>
    </ligand>
</feature>
<dbReference type="AlphaFoldDB" id="A0A371XBJ5"/>
<feature type="domain" description="HpcH/HpaI aldolase/citrate lyase" evidence="7">
    <location>
        <begin position="10"/>
        <end position="210"/>
    </location>
</feature>
<dbReference type="GO" id="GO:0006107">
    <property type="term" value="P:oxaloacetate metabolic process"/>
    <property type="evidence" value="ECO:0007669"/>
    <property type="project" value="TreeGrafter"/>
</dbReference>
<dbReference type="InterPro" id="IPR040442">
    <property type="entry name" value="Pyrv_kinase-like_dom_sf"/>
</dbReference>
<dbReference type="RefSeq" id="WP_116624767.1">
    <property type="nucleotide sequence ID" value="NZ_QURN01000012.1"/>
</dbReference>
<comment type="caution">
    <text evidence="8">The sequence shown here is derived from an EMBL/GenBank/DDBJ whole genome shotgun (WGS) entry which is preliminary data.</text>
</comment>
<comment type="cofactor">
    <cofactor evidence="1">
        <name>Mg(2+)</name>
        <dbReference type="ChEBI" id="CHEBI:18420"/>
    </cofactor>
</comment>
<comment type="similarity">
    <text evidence="2">Belongs to the HpcH/HpaI aldolase family.</text>
</comment>
<name>A0A371XBJ5_9HYPH</name>
<sequence length="267" mass="27705">MSISSLVAPLFVPANRPERFAKAAASGADAVIIDLEDAVSPNQKDAARANLASIGALPVPAFVRINAISTPWFTSDLDALRTSGCRTVCLPKVESPELVEQVLAVLGRDITILAQIETAKGLQNAAAIAAHPNILQLAFGPADFFLDMDVAVSKELTAFSLASLAVASRAAGKQLPLDGPAFAINDADALAQECALAVSLGAAGKLCIHPNQVAPVLKSFRPSEKDVDWARRIIAADNAGAAQIVEGQMIDAPIVARARSILSRAAA</sequence>
<proteinExistence type="inferred from homology"/>
<evidence type="ECO:0000256" key="5">
    <source>
        <dbReference type="PIRSR" id="PIRSR015582-1"/>
    </source>
</evidence>
<evidence type="ECO:0000256" key="1">
    <source>
        <dbReference type="ARBA" id="ARBA00001946"/>
    </source>
</evidence>
<dbReference type="Proteomes" id="UP000262379">
    <property type="component" value="Unassembled WGS sequence"/>
</dbReference>
<evidence type="ECO:0000256" key="2">
    <source>
        <dbReference type="ARBA" id="ARBA00005568"/>
    </source>
</evidence>
<gene>
    <name evidence="8" type="ORF">DY251_15155</name>
</gene>
<dbReference type="EMBL" id="QURN01000012">
    <property type="protein sequence ID" value="RFC66590.1"/>
    <property type="molecule type" value="Genomic_DNA"/>
</dbReference>
<dbReference type="InterPro" id="IPR015813">
    <property type="entry name" value="Pyrv/PenolPyrv_kinase-like_dom"/>
</dbReference>
<evidence type="ECO:0000313" key="9">
    <source>
        <dbReference type="Proteomes" id="UP000262379"/>
    </source>
</evidence>
<keyword evidence="9" id="KW-1185">Reference proteome</keyword>
<feature type="binding site" evidence="6">
    <location>
        <position position="143"/>
    </location>
    <ligand>
        <name>Mg(2+)</name>
        <dbReference type="ChEBI" id="CHEBI:18420"/>
    </ligand>
</feature>
<dbReference type="PANTHER" id="PTHR32308:SF10">
    <property type="entry name" value="CITRATE LYASE SUBUNIT BETA"/>
    <property type="match status" value="1"/>
</dbReference>
<keyword evidence="4 6" id="KW-0460">Magnesium</keyword>